<dbReference type="EMBL" id="FNQM01000001">
    <property type="protein sequence ID" value="SDZ73472.1"/>
    <property type="molecule type" value="Genomic_DNA"/>
</dbReference>
<evidence type="ECO:0000256" key="1">
    <source>
        <dbReference type="ARBA" id="ARBA00006484"/>
    </source>
</evidence>
<dbReference type="Proteomes" id="UP000198703">
    <property type="component" value="Unassembled WGS sequence"/>
</dbReference>
<gene>
    <name evidence="4" type="ORF">SAMN05444370_10148</name>
</gene>
<dbReference type="OrthoDB" id="198783at2"/>
<evidence type="ECO:0000256" key="2">
    <source>
        <dbReference type="ARBA" id="ARBA00023002"/>
    </source>
</evidence>
<dbReference type="RefSeq" id="WP_093247492.1">
    <property type="nucleotide sequence ID" value="NZ_FNQM01000001.1"/>
</dbReference>
<accession>A0A1H3VH72</accession>
<dbReference type="Pfam" id="PF13561">
    <property type="entry name" value="adh_short_C2"/>
    <property type="match status" value="1"/>
</dbReference>
<dbReference type="PRINTS" id="PR00081">
    <property type="entry name" value="GDHRDH"/>
</dbReference>
<reference evidence="4 5" key="1">
    <citation type="submission" date="2016-10" db="EMBL/GenBank/DDBJ databases">
        <authorList>
            <person name="de Groot N.N."/>
        </authorList>
    </citation>
    <scope>NUCLEOTIDE SEQUENCE [LARGE SCALE GENOMIC DNA]</scope>
    <source>
        <strain evidence="4 5">DSM 15345</strain>
    </source>
</reference>
<keyword evidence="2" id="KW-0560">Oxidoreductase</keyword>
<organism evidence="4 5">
    <name type="scientific">Rubrimonas cliftonensis</name>
    <dbReference type="NCBI Taxonomy" id="89524"/>
    <lineage>
        <taxon>Bacteria</taxon>
        <taxon>Pseudomonadati</taxon>
        <taxon>Pseudomonadota</taxon>
        <taxon>Alphaproteobacteria</taxon>
        <taxon>Rhodobacterales</taxon>
        <taxon>Paracoccaceae</taxon>
        <taxon>Rubrimonas</taxon>
    </lineage>
</organism>
<dbReference type="InterPro" id="IPR057326">
    <property type="entry name" value="KR_dom"/>
</dbReference>
<dbReference type="SUPFAM" id="SSF51735">
    <property type="entry name" value="NAD(P)-binding Rossmann-fold domains"/>
    <property type="match status" value="1"/>
</dbReference>
<dbReference type="PANTHER" id="PTHR43639">
    <property type="entry name" value="OXIDOREDUCTASE, SHORT-CHAIN DEHYDROGENASE/REDUCTASE FAMILY (AFU_ORTHOLOGUE AFUA_5G02870)"/>
    <property type="match status" value="1"/>
</dbReference>
<keyword evidence="5" id="KW-1185">Reference proteome</keyword>
<dbReference type="InterPro" id="IPR036291">
    <property type="entry name" value="NAD(P)-bd_dom_sf"/>
</dbReference>
<feature type="domain" description="Ketoreductase" evidence="3">
    <location>
        <begin position="6"/>
        <end position="185"/>
    </location>
</feature>
<dbReference type="NCBIfam" id="NF005559">
    <property type="entry name" value="PRK07231.1"/>
    <property type="match status" value="1"/>
</dbReference>
<dbReference type="STRING" id="89524.SAMN05444370_10148"/>
<dbReference type="AlphaFoldDB" id="A0A1H3VH72"/>
<evidence type="ECO:0000313" key="5">
    <source>
        <dbReference type="Proteomes" id="UP000198703"/>
    </source>
</evidence>
<dbReference type="PANTHER" id="PTHR43639:SF1">
    <property type="entry name" value="SHORT-CHAIN DEHYDROGENASE_REDUCTASE FAMILY PROTEIN"/>
    <property type="match status" value="1"/>
</dbReference>
<dbReference type="InterPro" id="IPR002347">
    <property type="entry name" value="SDR_fam"/>
</dbReference>
<dbReference type="Gene3D" id="3.40.50.720">
    <property type="entry name" value="NAD(P)-binding Rossmann-like Domain"/>
    <property type="match status" value="1"/>
</dbReference>
<dbReference type="SMART" id="SM00822">
    <property type="entry name" value="PKS_KR"/>
    <property type="match status" value="1"/>
</dbReference>
<proteinExistence type="inferred from homology"/>
<protein>
    <submittedName>
        <fullName evidence="4">3-oxoacyl-[acyl-carrier protein] reductase</fullName>
    </submittedName>
</protein>
<dbReference type="GO" id="GO:0016491">
    <property type="term" value="F:oxidoreductase activity"/>
    <property type="evidence" value="ECO:0007669"/>
    <property type="project" value="UniProtKB-KW"/>
</dbReference>
<name>A0A1H3VH72_9RHOB</name>
<comment type="similarity">
    <text evidence="1">Belongs to the short-chain dehydrogenases/reductases (SDR) family.</text>
</comment>
<evidence type="ECO:0000259" key="3">
    <source>
        <dbReference type="SMART" id="SM00822"/>
    </source>
</evidence>
<dbReference type="FunFam" id="3.40.50.720:FF:000084">
    <property type="entry name" value="Short-chain dehydrogenase reductase"/>
    <property type="match status" value="1"/>
</dbReference>
<dbReference type="PRINTS" id="PR00080">
    <property type="entry name" value="SDRFAMILY"/>
</dbReference>
<evidence type="ECO:0000313" key="4">
    <source>
        <dbReference type="EMBL" id="SDZ73472.1"/>
    </source>
</evidence>
<dbReference type="PROSITE" id="PS00061">
    <property type="entry name" value="ADH_SHORT"/>
    <property type="match status" value="1"/>
</dbReference>
<dbReference type="InterPro" id="IPR020904">
    <property type="entry name" value="Sc_DH/Rdtase_CS"/>
</dbReference>
<sequence length="248" mass="25558">MRLEGKRALVTGAASGFGRGIAESFAREGARVAVLDLNAEGARAVAAAIPGALALPCDVTDGAALKAAVDEAATAFGGLDVVVNNAGWTHRNKPMLDVTEAEFDRVFAVNVKAIYLMAQAVVPLMRAQGGGVILTVGSTAGIRPRPGLTWYNGSKAAANLLAKSMAVELAPDRIRVCAIAPVIGETAMLEDFMGAPDTPENRARFVASIPLGRMSRPQDIAAAATYLASDEASLLTGVVLEVDGGRCV</sequence>